<sequence length="190" mass="22628">MNKQTPPLRVGFDMDGVLLYNPARIIRPLISIVKKIFLHKKKLKFYYPKTDYEKIFWRFVHKSSIFNASGLSEITRLVKEGKIEAYLITARYNFLGSSVLTWVTKNNLNDTFKGVHFNADDEQPHEFKERMIHKLRLDMYIEDNFDIVEHISKNPKVQIVWIYNILDRHIQFSKKAPTLLKAIERFIIRK</sequence>
<reference evidence="2" key="1">
    <citation type="submission" date="2017-09" db="EMBL/GenBank/DDBJ databases">
        <title>Depth-based differentiation of microbial function through sediment-hosted aquifers and enrichment of novel symbionts in the deep terrestrial subsurface.</title>
        <authorList>
            <person name="Probst A.J."/>
            <person name="Ladd B."/>
            <person name="Jarett J.K."/>
            <person name="Geller-Mcgrath D.E."/>
            <person name="Sieber C.M.K."/>
            <person name="Emerson J.B."/>
            <person name="Anantharaman K."/>
            <person name="Thomas B.C."/>
            <person name="Malmstrom R."/>
            <person name="Stieglmeier M."/>
            <person name="Klingl A."/>
            <person name="Woyke T."/>
            <person name="Ryan C.M."/>
            <person name="Banfield J.F."/>
        </authorList>
    </citation>
    <scope>NUCLEOTIDE SEQUENCE [LARGE SCALE GENOMIC DNA]</scope>
</reference>
<gene>
    <name evidence="1" type="ORF">COS52_05140</name>
</gene>
<dbReference type="Gene3D" id="3.40.50.1000">
    <property type="entry name" value="HAD superfamily/HAD-like"/>
    <property type="match status" value="1"/>
</dbReference>
<evidence type="ECO:0000313" key="2">
    <source>
        <dbReference type="Proteomes" id="UP000230119"/>
    </source>
</evidence>
<comment type="caution">
    <text evidence="1">The sequence shown here is derived from an EMBL/GenBank/DDBJ whole genome shotgun (WGS) entry which is preliminary data.</text>
</comment>
<dbReference type="EMBL" id="PEVA01000216">
    <property type="protein sequence ID" value="PIV07974.1"/>
    <property type="molecule type" value="Genomic_DNA"/>
</dbReference>
<name>A0A2M7BR75_9BACT</name>
<protein>
    <recommendedName>
        <fullName evidence="3">FCP1 homology domain-containing protein</fullName>
    </recommendedName>
</protein>
<dbReference type="InterPro" id="IPR023214">
    <property type="entry name" value="HAD_sf"/>
</dbReference>
<dbReference type="AlphaFoldDB" id="A0A2M7BR75"/>
<accession>A0A2M7BR75</accession>
<proteinExistence type="predicted"/>
<evidence type="ECO:0000313" key="1">
    <source>
        <dbReference type="EMBL" id="PIV07974.1"/>
    </source>
</evidence>
<evidence type="ECO:0008006" key="3">
    <source>
        <dbReference type="Google" id="ProtNLM"/>
    </source>
</evidence>
<organism evidence="1 2">
    <name type="scientific">Candidatus Roizmanbacteria bacterium CG03_land_8_20_14_0_80_39_12</name>
    <dbReference type="NCBI Taxonomy" id="1974847"/>
    <lineage>
        <taxon>Bacteria</taxon>
        <taxon>Candidatus Roizmaniibacteriota</taxon>
    </lineage>
</organism>
<dbReference type="Proteomes" id="UP000230119">
    <property type="component" value="Unassembled WGS sequence"/>
</dbReference>